<name>A0A2N5T0D4_9BASI</name>
<feature type="region of interest" description="Disordered" evidence="1">
    <location>
        <begin position="1"/>
        <end position="33"/>
    </location>
</feature>
<gene>
    <name evidence="2" type="ORF">PCASD_22745</name>
</gene>
<proteinExistence type="predicted"/>
<organism evidence="2 3">
    <name type="scientific">Puccinia coronata f. sp. avenae</name>
    <dbReference type="NCBI Taxonomy" id="200324"/>
    <lineage>
        <taxon>Eukaryota</taxon>
        <taxon>Fungi</taxon>
        <taxon>Dikarya</taxon>
        <taxon>Basidiomycota</taxon>
        <taxon>Pucciniomycotina</taxon>
        <taxon>Pucciniomycetes</taxon>
        <taxon>Pucciniales</taxon>
        <taxon>Pucciniaceae</taxon>
        <taxon>Puccinia</taxon>
    </lineage>
</organism>
<protein>
    <submittedName>
        <fullName evidence="2">Uncharacterized protein</fullName>
    </submittedName>
</protein>
<accession>A0A2N5T0D4</accession>
<evidence type="ECO:0000313" key="2">
    <source>
        <dbReference type="EMBL" id="PLW18946.1"/>
    </source>
</evidence>
<dbReference type="Proteomes" id="UP000235392">
    <property type="component" value="Unassembled WGS sequence"/>
</dbReference>
<reference evidence="2 3" key="1">
    <citation type="submission" date="2017-11" db="EMBL/GenBank/DDBJ databases">
        <title>De novo assembly and phasing of dikaryotic genomes from two isolates of Puccinia coronata f. sp. avenae, the causal agent of oat crown rust.</title>
        <authorList>
            <person name="Miller M.E."/>
            <person name="Zhang Y."/>
            <person name="Omidvar V."/>
            <person name="Sperschneider J."/>
            <person name="Schwessinger B."/>
            <person name="Raley C."/>
            <person name="Palmer J.M."/>
            <person name="Garnica D."/>
            <person name="Upadhyaya N."/>
            <person name="Rathjen J."/>
            <person name="Taylor J.M."/>
            <person name="Park R.F."/>
            <person name="Dodds P.N."/>
            <person name="Hirsch C.D."/>
            <person name="Kianian S.F."/>
            <person name="Figueroa M."/>
        </authorList>
    </citation>
    <scope>NUCLEOTIDE SEQUENCE [LARGE SCALE GENOMIC DNA]</scope>
    <source>
        <strain evidence="2">12SD80</strain>
    </source>
</reference>
<sequence length="122" mass="13200">MVSAEANSLSWQTVSPDRRSQLADCQPRPTVSAGRLSAKTNVLSWQTVNQDRRSQLADCQPRPTVSAGRLLAKTNGLSWQTVSQDQRSCEKSNGDSSIALPDVASAHVRVPEQVPQLGVNCN</sequence>
<evidence type="ECO:0000313" key="3">
    <source>
        <dbReference type="Proteomes" id="UP000235392"/>
    </source>
</evidence>
<comment type="caution">
    <text evidence="2">The sequence shown here is derived from an EMBL/GenBank/DDBJ whole genome shotgun (WGS) entry which is preliminary data.</text>
</comment>
<dbReference type="EMBL" id="PGCI01000723">
    <property type="protein sequence ID" value="PLW18946.1"/>
    <property type="molecule type" value="Genomic_DNA"/>
</dbReference>
<feature type="compositionally biased region" description="Polar residues" evidence="1">
    <location>
        <begin position="1"/>
        <end position="15"/>
    </location>
</feature>
<dbReference type="AlphaFoldDB" id="A0A2N5T0D4"/>
<evidence type="ECO:0000256" key="1">
    <source>
        <dbReference type="SAM" id="MobiDB-lite"/>
    </source>
</evidence>